<gene>
    <name evidence="1" type="ORF">AKO1_006998</name>
</gene>
<protein>
    <submittedName>
        <fullName evidence="1">QueF</fullName>
    </submittedName>
</protein>
<name>A0AAW2YUB4_9EUKA</name>
<keyword evidence="2" id="KW-1185">Reference proteome</keyword>
<accession>A0AAW2YUB4</accession>
<dbReference type="Proteomes" id="UP001431209">
    <property type="component" value="Unassembled WGS sequence"/>
</dbReference>
<proteinExistence type="predicted"/>
<dbReference type="AlphaFoldDB" id="A0AAW2YUB4"/>
<sequence length="710" mass="82395">MEVDQFQKQIKKLIKNGFVKEYEKLTKNEKFSAKLFIRATVQLIPIFKSIKNYNSSIPSFIDYTNQALKILYTSFVNEFNKMGGRDACSGKELLKLADCIFDLNQFIDSTFPNLNHDEFEFLEYDYLMKNAFKKFISESRDLNSKMIRDSIEDENWIAINQNDSKLHSRSSCSLFSQPNFMLKFIHELNHIQKEKSIEAMGQFMIESSHRYVSELHESCINYFLNHPSSCPNNDHHSSSSSPTFEISISDDIYVKLNNMFVVKEHLVVWIQSQFEIRNMIELPWTLYQDLESNLYQDLKSLNPVQLSKKNKTTQIKLDQDDSDLQELNVEKSTFVELNASRESVMDIMIDLHRSKIKSGIQNTLLDMKKEFKKKKDRNVDLEEFESKFKNAIVNLFVSNVMDPFVIPFVCDFSRICYDAIQFEFMLLTFDMLIDQLCGFIISMDFENDDLMKPIKPYQLNILKMIHKHVLIPYFGDSKPKSNLAISMEKLESHSTLLKSLFVLFELNTLELINVYAEFKKLNHLNRISRIKHVHIIALLRSRKKDGVAKKFWSEHWKQNEERRVVVQFGLKHSDSEQDVLICSFKIKDSKMSLQVCHLTKSALCIESRNQGVMKGGVGSKRVDIKKVDLKSNKSITTAESSRVFLSDITAVKVGSHLVLGSSLKVYFNGGGVCRMYFAKSKNAEAMYQELVKQGKKIGNSKVENQDKNKK</sequence>
<comment type="caution">
    <text evidence="1">The sequence shown here is derived from an EMBL/GenBank/DDBJ whole genome shotgun (WGS) entry which is preliminary data.</text>
</comment>
<organism evidence="1 2">
    <name type="scientific">Acrasis kona</name>
    <dbReference type="NCBI Taxonomy" id="1008807"/>
    <lineage>
        <taxon>Eukaryota</taxon>
        <taxon>Discoba</taxon>
        <taxon>Heterolobosea</taxon>
        <taxon>Tetramitia</taxon>
        <taxon>Eutetramitia</taxon>
        <taxon>Acrasidae</taxon>
        <taxon>Acrasis</taxon>
    </lineage>
</organism>
<dbReference type="EMBL" id="JAOPGA020000683">
    <property type="protein sequence ID" value="KAL0480730.1"/>
    <property type="molecule type" value="Genomic_DNA"/>
</dbReference>
<evidence type="ECO:0000313" key="2">
    <source>
        <dbReference type="Proteomes" id="UP001431209"/>
    </source>
</evidence>
<evidence type="ECO:0000313" key="1">
    <source>
        <dbReference type="EMBL" id="KAL0480730.1"/>
    </source>
</evidence>
<reference evidence="1 2" key="1">
    <citation type="submission" date="2024-03" db="EMBL/GenBank/DDBJ databases">
        <title>The Acrasis kona genome and developmental transcriptomes reveal deep origins of eukaryotic multicellular pathways.</title>
        <authorList>
            <person name="Sheikh S."/>
            <person name="Fu C.-J."/>
            <person name="Brown M.W."/>
            <person name="Baldauf S.L."/>
        </authorList>
    </citation>
    <scope>NUCLEOTIDE SEQUENCE [LARGE SCALE GENOMIC DNA]</scope>
    <source>
        <strain evidence="1 2">ATCC MYA-3509</strain>
    </source>
</reference>